<dbReference type="InterPro" id="IPR055943">
    <property type="entry name" value="DUF7521"/>
</dbReference>
<dbReference type="Pfam" id="PF24365">
    <property type="entry name" value="DUF7521"/>
    <property type="match status" value="1"/>
</dbReference>
<feature type="transmembrane region" description="Helical" evidence="1">
    <location>
        <begin position="51"/>
        <end position="75"/>
    </location>
</feature>
<feature type="transmembrane region" description="Helical" evidence="1">
    <location>
        <begin position="20"/>
        <end position="39"/>
    </location>
</feature>
<dbReference type="RefSeq" id="WP_089789236.1">
    <property type="nucleotide sequence ID" value="NZ_FOKW01000009.1"/>
</dbReference>
<dbReference type="OrthoDB" id="221164at2157"/>
<name>A0A1I1K0Y6_NATHA</name>
<evidence type="ECO:0000313" key="2">
    <source>
        <dbReference type="EMBL" id="SFC51643.1"/>
    </source>
</evidence>
<keyword evidence="1" id="KW-1133">Transmembrane helix</keyword>
<gene>
    <name evidence="2" type="ORF">SAMN05444422_109183</name>
</gene>
<dbReference type="EMBL" id="FOKW01000009">
    <property type="protein sequence ID" value="SFC51643.1"/>
    <property type="molecule type" value="Genomic_DNA"/>
</dbReference>
<keyword evidence="1" id="KW-0812">Transmembrane</keyword>
<keyword evidence="1" id="KW-0472">Membrane</keyword>
<proteinExistence type="predicted"/>
<dbReference type="AlphaFoldDB" id="A0A1I1K0Y6"/>
<evidence type="ECO:0000313" key="3">
    <source>
        <dbReference type="Proteomes" id="UP000199161"/>
    </source>
</evidence>
<evidence type="ECO:0000256" key="1">
    <source>
        <dbReference type="SAM" id="Phobius"/>
    </source>
</evidence>
<dbReference type="Proteomes" id="UP000199161">
    <property type="component" value="Unassembled WGS sequence"/>
</dbReference>
<keyword evidence="3" id="KW-1185">Reference proteome</keyword>
<reference evidence="3" key="1">
    <citation type="submission" date="2016-10" db="EMBL/GenBank/DDBJ databases">
        <authorList>
            <person name="Varghese N."/>
            <person name="Submissions S."/>
        </authorList>
    </citation>
    <scope>NUCLEOTIDE SEQUENCE [LARGE SCALE GENOMIC DNA]</scope>
    <source>
        <strain evidence="3">DSM 13078</strain>
    </source>
</reference>
<protein>
    <submittedName>
        <fullName evidence="2">Uncharacterized protein</fullName>
    </submittedName>
</protein>
<feature type="transmembrane region" description="Helical" evidence="1">
    <location>
        <begin position="81"/>
        <end position="102"/>
    </location>
</feature>
<organism evidence="2 3">
    <name type="scientific">Natronobacterium haloterrestre</name>
    <name type="common">Halobiforma haloterrestris</name>
    <dbReference type="NCBI Taxonomy" id="148448"/>
    <lineage>
        <taxon>Archaea</taxon>
        <taxon>Methanobacteriati</taxon>
        <taxon>Methanobacteriota</taxon>
        <taxon>Stenosarchaea group</taxon>
        <taxon>Halobacteria</taxon>
        <taxon>Halobacteriales</taxon>
        <taxon>Natrialbaceae</taxon>
        <taxon>Natronobacterium</taxon>
    </lineage>
</organism>
<sequence>MTTLELLLQSIDLDTLSRLRTASELVSFALGLVISYLAYLGYRRNQSRPMLFIALGFALILGVPGVALVILGFGLDIPIPIVNSVGQVSELAGLLAILYGLWMPRRP</sequence>
<accession>A0A1I1K0Y6</accession>